<dbReference type="Gene3D" id="3.40.50.620">
    <property type="entry name" value="HUPs"/>
    <property type="match status" value="1"/>
</dbReference>
<keyword evidence="8" id="KW-0456">Lyase</keyword>
<dbReference type="NCBIfam" id="TIGR02765">
    <property type="entry name" value="crypto_DASH"/>
    <property type="match status" value="1"/>
</dbReference>
<evidence type="ECO:0000313" key="9">
    <source>
        <dbReference type="Proteomes" id="UP000199577"/>
    </source>
</evidence>
<dbReference type="Pfam" id="PF03441">
    <property type="entry name" value="FAD_binding_7"/>
    <property type="match status" value="1"/>
</dbReference>
<dbReference type="GO" id="GO:0003677">
    <property type="term" value="F:DNA binding"/>
    <property type="evidence" value="ECO:0007669"/>
    <property type="project" value="TreeGrafter"/>
</dbReference>
<dbReference type="InterPro" id="IPR014133">
    <property type="entry name" value="Cry_DASH"/>
</dbReference>
<dbReference type="InterPro" id="IPR002081">
    <property type="entry name" value="Cryptochrome/DNA_photolyase_1"/>
</dbReference>
<dbReference type="Pfam" id="PF00875">
    <property type="entry name" value="DNA_photolyase"/>
    <property type="match status" value="1"/>
</dbReference>
<gene>
    <name evidence="8" type="ORF">SAMN05421747_11269</name>
</gene>
<dbReference type="SUPFAM" id="SSF52425">
    <property type="entry name" value="Cryptochrome/photolyase, N-terminal domain"/>
    <property type="match status" value="1"/>
</dbReference>
<name>A0A1I1JRP9_9SPHI</name>
<evidence type="ECO:0000256" key="1">
    <source>
        <dbReference type="ARBA" id="ARBA00005862"/>
    </source>
</evidence>
<keyword evidence="5 6" id="KW-0157">Chromophore</keyword>
<dbReference type="PANTHER" id="PTHR11455">
    <property type="entry name" value="CRYPTOCHROME"/>
    <property type="match status" value="1"/>
</dbReference>
<comment type="cofactor">
    <cofactor evidence="6">
        <name>FAD</name>
        <dbReference type="ChEBI" id="CHEBI:57692"/>
    </cofactor>
    <text evidence="6">Binds 1 FAD per subunit.</text>
</comment>
<reference evidence="8 9" key="1">
    <citation type="submission" date="2016-10" db="EMBL/GenBank/DDBJ databases">
        <authorList>
            <person name="de Groot N.N."/>
        </authorList>
    </citation>
    <scope>NUCLEOTIDE SEQUENCE [LARGE SCALE GENOMIC DNA]</scope>
    <source>
        <strain evidence="8 9">DSM 22900</strain>
    </source>
</reference>
<feature type="domain" description="Photolyase/cryptochrome alpha/beta" evidence="7">
    <location>
        <begin position="4"/>
        <end position="138"/>
    </location>
</feature>
<dbReference type="InterPro" id="IPR036134">
    <property type="entry name" value="Crypto/Photolyase_FAD-like_sf"/>
</dbReference>
<keyword evidence="3 6" id="KW-0285">Flavoprotein</keyword>
<evidence type="ECO:0000256" key="4">
    <source>
        <dbReference type="ARBA" id="ARBA00022827"/>
    </source>
</evidence>
<evidence type="ECO:0000256" key="2">
    <source>
        <dbReference type="ARBA" id="ARBA00017881"/>
    </source>
</evidence>
<dbReference type="Proteomes" id="UP000199577">
    <property type="component" value="Unassembled WGS sequence"/>
</dbReference>
<evidence type="ECO:0000313" key="8">
    <source>
        <dbReference type="EMBL" id="SFC48543.1"/>
    </source>
</evidence>
<evidence type="ECO:0000256" key="6">
    <source>
        <dbReference type="RuleBase" id="RU367151"/>
    </source>
</evidence>
<dbReference type="InterPro" id="IPR036155">
    <property type="entry name" value="Crypto/Photolyase_N_sf"/>
</dbReference>
<keyword evidence="9" id="KW-1185">Reference proteome</keyword>
<dbReference type="GO" id="GO:0071949">
    <property type="term" value="F:FAD binding"/>
    <property type="evidence" value="ECO:0007669"/>
    <property type="project" value="TreeGrafter"/>
</dbReference>
<proteinExistence type="inferred from homology"/>
<comment type="similarity">
    <text evidence="1 6">Belongs to the DNA photolyase class-1 family.</text>
</comment>
<dbReference type="RefSeq" id="WP_090974038.1">
    <property type="nucleotide sequence ID" value="NZ_FOLL01000012.1"/>
</dbReference>
<dbReference type="STRING" id="623281.SAMN05421747_11269"/>
<comment type="cofactor">
    <cofactor evidence="6">
        <name>(6R)-5,10-methylene-5,6,7,8-tetrahydrofolate</name>
        <dbReference type="ChEBI" id="CHEBI:15636"/>
    </cofactor>
    <text evidence="6">Binds 1 5,10-methenyltetrahydrofolate (MTHF) per subunit.</text>
</comment>
<dbReference type="Gene3D" id="1.10.579.10">
    <property type="entry name" value="DNA Cyclobutane Dipyrimidine Photolyase, subunit A, domain 3"/>
    <property type="match status" value="1"/>
</dbReference>
<protein>
    <recommendedName>
        <fullName evidence="2 6">Cryptochrome DASH</fullName>
    </recommendedName>
</protein>
<evidence type="ECO:0000256" key="5">
    <source>
        <dbReference type="ARBA" id="ARBA00022991"/>
    </source>
</evidence>
<dbReference type="GO" id="GO:0003904">
    <property type="term" value="F:deoxyribodipyrimidine photo-lyase activity"/>
    <property type="evidence" value="ECO:0007669"/>
    <property type="project" value="TreeGrafter"/>
</dbReference>
<sequence length="416" mass="48035">MDRKTILVWFRNDLRVHDNEILLRATERAHQVVPVYCFDPRYFTTTRYGTKKTGVLRAEFIRQNVRALQQALQRLGGNLIIAHGLPEVVLPQIAEQHQVDEVYHHREVAYEETQISALVEEALWKMQINLRHFIGHTLYHKEDLPFPIKDIPDAFGIFRKKTERESDIRPQLGVPEIIRVPENIDIGRLPDLEELGFDKAEIAQTRHVPFKGGEEEALRQMDTYLSAHSAGVDFSNLSPYIAIGALSPNTLYHAAKKAEKTVSDKKRVEQLILKLLWRDYYRFMFKKHGNRFFKVKGLTDTLPDMNEEDGDLFHRWKSGDTGNPIVDKGIRQLNDTGHIPHHLRMIVAAYLIHELKVNWLKGAAWFEEKLIDYGPANNYGNWAHLAGVGSSQKENKPIDIKKLSSRFYPKEAYVSG</sequence>
<dbReference type="InterPro" id="IPR014729">
    <property type="entry name" value="Rossmann-like_a/b/a_fold"/>
</dbReference>
<dbReference type="EMBL" id="FOLL01000012">
    <property type="protein sequence ID" value="SFC48543.1"/>
    <property type="molecule type" value="Genomic_DNA"/>
</dbReference>
<organism evidence="8 9">
    <name type="scientific">Parapedobacter composti</name>
    <dbReference type="NCBI Taxonomy" id="623281"/>
    <lineage>
        <taxon>Bacteria</taxon>
        <taxon>Pseudomonadati</taxon>
        <taxon>Bacteroidota</taxon>
        <taxon>Sphingobacteriia</taxon>
        <taxon>Sphingobacteriales</taxon>
        <taxon>Sphingobacteriaceae</taxon>
        <taxon>Parapedobacter</taxon>
    </lineage>
</organism>
<accession>A0A1I1JRP9</accession>
<evidence type="ECO:0000259" key="7">
    <source>
        <dbReference type="PROSITE" id="PS51645"/>
    </source>
</evidence>
<dbReference type="PRINTS" id="PR00147">
    <property type="entry name" value="DNAPHOTLYASE"/>
</dbReference>
<dbReference type="SUPFAM" id="SSF48173">
    <property type="entry name" value="Cryptochrome/photolyase FAD-binding domain"/>
    <property type="match status" value="1"/>
</dbReference>
<dbReference type="InterPro" id="IPR005101">
    <property type="entry name" value="Cryptochr/Photolyase_FAD-bd"/>
</dbReference>
<dbReference type="InterPro" id="IPR006050">
    <property type="entry name" value="DNA_photolyase_N"/>
</dbReference>
<dbReference type="PROSITE" id="PS51645">
    <property type="entry name" value="PHR_CRY_ALPHA_BETA"/>
    <property type="match status" value="1"/>
</dbReference>
<dbReference type="Gene3D" id="1.25.40.80">
    <property type="match status" value="1"/>
</dbReference>
<dbReference type="GO" id="GO:0006281">
    <property type="term" value="P:DNA repair"/>
    <property type="evidence" value="ECO:0007669"/>
    <property type="project" value="InterPro"/>
</dbReference>
<dbReference type="OrthoDB" id="9772484at2"/>
<dbReference type="AlphaFoldDB" id="A0A1I1JRP9"/>
<evidence type="ECO:0000256" key="3">
    <source>
        <dbReference type="ARBA" id="ARBA00022630"/>
    </source>
</evidence>
<comment type="function">
    <text evidence="6">May have a photoreceptor function.</text>
</comment>
<keyword evidence="4 6" id="KW-0274">FAD</keyword>